<protein>
    <submittedName>
        <fullName evidence="1">Uncharacterized protein</fullName>
    </submittedName>
</protein>
<evidence type="ECO:0000313" key="1">
    <source>
        <dbReference type="EMBL" id="PON34363.1"/>
    </source>
</evidence>
<accession>A0A2P5ACT6</accession>
<gene>
    <name evidence="1" type="ORF">PanWU01x14_344910</name>
</gene>
<keyword evidence="2" id="KW-1185">Reference proteome</keyword>
<feature type="non-terminal residue" evidence="1">
    <location>
        <position position="1"/>
    </location>
</feature>
<dbReference type="EMBL" id="JXTB01000664">
    <property type="protein sequence ID" value="PON34363.1"/>
    <property type="molecule type" value="Genomic_DNA"/>
</dbReference>
<organism evidence="1 2">
    <name type="scientific">Parasponia andersonii</name>
    <name type="common">Sponia andersonii</name>
    <dbReference type="NCBI Taxonomy" id="3476"/>
    <lineage>
        <taxon>Eukaryota</taxon>
        <taxon>Viridiplantae</taxon>
        <taxon>Streptophyta</taxon>
        <taxon>Embryophyta</taxon>
        <taxon>Tracheophyta</taxon>
        <taxon>Spermatophyta</taxon>
        <taxon>Magnoliopsida</taxon>
        <taxon>eudicotyledons</taxon>
        <taxon>Gunneridae</taxon>
        <taxon>Pentapetalae</taxon>
        <taxon>rosids</taxon>
        <taxon>fabids</taxon>
        <taxon>Rosales</taxon>
        <taxon>Cannabaceae</taxon>
        <taxon>Parasponia</taxon>
    </lineage>
</organism>
<proteinExistence type="predicted"/>
<evidence type="ECO:0000313" key="2">
    <source>
        <dbReference type="Proteomes" id="UP000237105"/>
    </source>
</evidence>
<sequence length="79" mass="8687">KTTNARGVKNRGQTSRRWPEKLTGCRIFVGPLQLRLTSKRVRNSGTGFVFDRPLTQAGTSLELDDSGGAAEFHQKLTLG</sequence>
<dbReference type="AlphaFoldDB" id="A0A2P5ACT6"/>
<reference evidence="2" key="1">
    <citation type="submission" date="2016-06" db="EMBL/GenBank/DDBJ databases">
        <title>Parallel loss of symbiosis genes in relatives of nitrogen-fixing non-legume Parasponia.</title>
        <authorList>
            <person name="Van Velzen R."/>
            <person name="Holmer R."/>
            <person name="Bu F."/>
            <person name="Rutten L."/>
            <person name="Van Zeijl A."/>
            <person name="Liu W."/>
            <person name="Santuari L."/>
            <person name="Cao Q."/>
            <person name="Sharma T."/>
            <person name="Shen D."/>
            <person name="Roswanjaya Y."/>
            <person name="Wardhani T."/>
            <person name="Kalhor M.S."/>
            <person name="Jansen J."/>
            <person name="Van den Hoogen J."/>
            <person name="Gungor B."/>
            <person name="Hartog M."/>
            <person name="Hontelez J."/>
            <person name="Verver J."/>
            <person name="Yang W.-C."/>
            <person name="Schijlen E."/>
            <person name="Repin R."/>
            <person name="Schilthuizen M."/>
            <person name="Schranz E."/>
            <person name="Heidstra R."/>
            <person name="Miyata K."/>
            <person name="Fedorova E."/>
            <person name="Kohlen W."/>
            <person name="Bisseling T."/>
            <person name="Smit S."/>
            <person name="Geurts R."/>
        </authorList>
    </citation>
    <scope>NUCLEOTIDE SEQUENCE [LARGE SCALE GENOMIC DNA]</scope>
    <source>
        <strain evidence="2">cv. WU1-14</strain>
    </source>
</reference>
<comment type="caution">
    <text evidence="1">The sequence shown here is derived from an EMBL/GenBank/DDBJ whole genome shotgun (WGS) entry which is preliminary data.</text>
</comment>
<dbReference type="Proteomes" id="UP000237105">
    <property type="component" value="Unassembled WGS sequence"/>
</dbReference>
<name>A0A2P5ACT6_PARAD</name>